<dbReference type="SMART" id="SM00957">
    <property type="entry name" value="SecA_DEAD"/>
    <property type="match status" value="1"/>
</dbReference>
<dbReference type="PROSITE" id="PS01312">
    <property type="entry name" value="SECA"/>
    <property type="match status" value="1"/>
</dbReference>
<comment type="catalytic activity">
    <reaction evidence="9">
        <text>ATP + H2O + chloroplast-proteinSide 1 = ADP + phosphate + chloroplast-proteinSide 2.</text>
        <dbReference type="EC" id="7.4.2.4"/>
    </reaction>
</comment>
<dbReference type="EC" id="7.4.2.4" evidence="1"/>
<dbReference type="GO" id="GO:0016020">
    <property type="term" value="C:membrane"/>
    <property type="evidence" value="ECO:0007669"/>
    <property type="project" value="InterPro"/>
</dbReference>
<dbReference type="PRINTS" id="PR00906">
    <property type="entry name" value="SECA"/>
</dbReference>
<dbReference type="Pfam" id="PF10539">
    <property type="entry name" value="Dev_Cell_Death"/>
    <property type="match status" value="1"/>
</dbReference>
<dbReference type="GO" id="GO:0017038">
    <property type="term" value="P:protein import"/>
    <property type="evidence" value="ECO:0007669"/>
    <property type="project" value="InterPro"/>
</dbReference>
<feature type="compositionally biased region" description="Basic and acidic residues" evidence="10">
    <location>
        <begin position="513"/>
        <end position="522"/>
    </location>
</feature>
<dbReference type="InterPro" id="IPR036670">
    <property type="entry name" value="SecA_X-link_sf"/>
</dbReference>
<dbReference type="InterPro" id="IPR013989">
    <property type="entry name" value="Dev_and_cell_death_domain"/>
</dbReference>
<dbReference type="PROSITE" id="PS51222">
    <property type="entry name" value="DCD"/>
    <property type="match status" value="1"/>
</dbReference>
<dbReference type="PROSITE" id="PS51196">
    <property type="entry name" value="SECA_MOTOR_DEAD"/>
    <property type="match status" value="1"/>
</dbReference>
<feature type="region of interest" description="Disordered" evidence="10">
    <location>
        <begin position="333"/>
        <end position="529"/>
    </location>
</feature>
<sequence length="917" mass="103274">METLVNKLRIEADDAPEMHHVEGAFVETLTGRVEEKRRWSEGIHQAVEAKEGLKIQADSVIVAQITYQSLFKLYPKLSGMTGTAKTEEKEFLKMFQIPVIEVPTNLPNIRNDLPIQAFATARGKWEHVRREVAYMFRLCRPVLVGTTSVENSEHLSDLLKEWNIPHNVLNARPKYAGKEAEIVAQAGQKCAITISTNMAGRGTDIILGGNPKVEGRLLSALTREAPNVEVDGEAISQKVLSKIKVGSSSSALLAKAALMGIVECIGSPLHDVIEGVEGIMSAYANALHNVALAGPTLFGQVINTAAEIAGQSISYNRNKYFVLLIITSMEQENNEKEAKTPVKALPESNMKKQENNKKDVETPAEASTKPDFNKKEANTPLDASNRPEPLRKKTPKSLKAKTKIAKKSVASNSLNTRKDNGGPQVQRRRRRRRRRNNILKGNKETSNIEEQDVKKLNSREEIKKKNVVNEERNEKRHQPQMNQEKISELEKRKQDKRNKGKYGGSKNRIKSQKNKERHDVREKSRHNEKKEEKLGGLIFMCNAKTKPDCFRHAVMGVSTSKKDLVMGIKPGLKLFLFDFDLKLLYGIYKASSSGGMKLKPRAFGGAFPAQVRFIVEKDCFPLPEGVFKKAIKENYNENHKFKTELTVRQVRKLTELFRPAGVHLNAVPVHSPQVARVYDQNREVDERVREVWPHSHRETLARDPYTNGDSNSYPLLSHERDQLTARRDVTSIPREEIPRDLFLTEREYRAYGLQGERTNLNPPSQYIPTSETETLYSDHLYFNEKDYQTYGLGARHELPTSAPVATVTSATTALGSYTSDPYYAYRYGASSGDPYLPPVRREEVLSSSYSVGGTYPVETAHLRRIETDQLDRLYATYAADALPRYNQTQHHQGAQPEAASVPVSSRYSFAGPSFSYC</sequence>
<dbReference type="GO" id="GO:0016464">
    <property type="term" value="F:chloroplast protein-transporting ATPase activity"/>
    <property type="evidence" value="ECO:0007669"/>
    <property type="project" value="UniProtKB-EC"/>
</dbReference>
<dbReference type="InterPro" id="IPR011115">
    <property type="entry name" value="SecA_DEAD"/>
</dbReference>
<dbReference type="InterPro" id="IPR044722">
    <property type="entry name" value="SecA_SF2_C"/>
</dbReference>
<accession>A0A2N9HBN3</accession>
<feature type="domain" description="SecA family profile" evidence="11">
    <location>
        <begin position="1"/>
        <end position="487"/>
    </location>
</feature>
<dbReference type="InterPro" id="IPR010734">
    <property type="entry name" value="Copine_C"/>
</dbReference>
<feature type="compositionally biased region" description="Basic and acidic residues" evidence="10">
    <location>
        <begin position="451"/>
        <end position="477"/>
    </location>
</feature>
<keyword evidence="5" id="KW-0653">Protein transport</keyword>
<evidence type="ECO:0000256" key="4">
    <source>
        <dbReference type="ARBA" id="ARBA00022840"/>
    </source>
</evidence>
<feature type="compositionally biased region" description="Basic residues" evidence="10">
    <location>
        <begin position="426"/>
        <end position="437"/>
    </location>
</feature>
<evidence type="ECO:0000256" key="9">
    <source>
        <dbReference type="ARBA" id="ARBA00034043"/>
    </source>
</evidence>
<evidence type="ECO:0000259" key="11">
    <source>
        <dbReference type="PROSITE" id="PS51196"/>
    </source>
</evidence>
<dbReference type="InterPro" id="IPR027417">
    <property type="entry name" value="P-loop_NTPase"/>
</dbReference>
<evidence type="ECO:0000313" key="13">
    <source>
        <dbReference type="EMBL" id="SPD09090.1"/>
    </source>
</evidence>
<evidence type="ECO:0000259" key="12">
    <source>
        <dbReference type="PROSITE" id="PS51222"/>
    </source>
</evidence>
<dbReference type="Pfam" id="PF07517">
    <property type="entry name" value="SecA_DEAD"/>
    <property type="match status" value="1"/>
</dbReference>
<dbReference type="Pfam" id="PF21090">
    <property type="entry name" value="P-loop_SecA"/>
    <property type="match status" value="1"/>
</dbReference>
<dbReference type="InterPro" id="IPR020937">
    <property type="entry name" value="SecA_CS"/>
</dbReference>
<keyword evidence="3" id="KW-0547">Nucleotide-binding</keyword>
<dbReference type="AlphaFoldDB" id="A0A2N9HBN3"/>
<protein>
    <recommendedName>
        <fullName evidence="1">chloroplast protein-transporting ATPase</fullName>
        <ecNumber evidence="1">7.4.2.4</ecNumber>
    </recommendedName>
</protein>
<dbReference type="GO" id="GO:0005524">
    <property type="term" value="F:ATP binding"/>
    <property type="evidence" value="ECO:0007669"/>
    <property type="project" value="UniProtKB-KW"/>
</dbReference>
<keyword evidence="4" id="KW-0067">ATP-binding</keyword>
<dbReference type="SUPFAM" id="SSF81767">
    <property type="entry name" value="Pre-protein crosslinking domain of SecA"/>
    <property type="match status" value="1"/>
</dbReference>
<keyword evidence="6" id="KW-1278">Translocase</keyword>
<dbReference type="PANTHER" id="PTHR46444:SF3">
    <property type="entry name" value="DCD (DEVELOPMENT AND CELL DEATH) DOMAIN PROTEIN"/>
    <property type="match status" value="1"/>
</dbReference>
<organism evidence="13">
    <name type="scientific">Fagus sylvatica</name>
    <name type="common">Beechnut</name>
    <dbReference type="NCBI Taxonomy" id="28930"/>
    <lineage>
        <taxon>Eukaryota</taxon>
        <taxon>Viridiplantae</taxon>
        <taxon>Streptophyta</taxon>
        <taxon>Embryophyta</taxon>
        <taxon>Tracheophyta</taxon>
        <taxon>Spermatophyta</taxon>
        <taxon>Magnoliopsida</taxon>
        <taxon>eudicotyledons</taxon>
        <taxon>Gunneridae</taxon>
        <taxon>Pentapetalae</taxon>
        <taxon>rosids</taxon>
        <taxon>fabids</taxon>
        <taxon>Fagales</taxon>
        <taxon>Fagaceae</taxon>
        <taxon>Fagus</taxon>
    </lineage>
</organism>
<dbReference type="GO" id="GO:0006605">
    <property type="term" value="P:protein targeting"/>
    <property type="evidence" value="ECO:0007669"/>
    <property type="project" value="InterPro"/>
</dbReference>
<keyword evidence="7" id="KW-0811">Translocation</keyword>
<name>A0A2N9HBN3_FAGSY</name>
<dbReference type="InterPro" id="IPR014018">
    <property type="entry name" value="SecA_motor_DEAD"/>
</dbReference>
<evidence type="ECO:0000256" key="3">
    <source>
        <dbReference type="ARBA" id="ARBA00022741"/>
    </source>
</evidence>
<proteinExistence type="predicted"/>
<evidence type="ECO:0000256" key="5">
    <source>
        <dbReference type="ARBA" id="ARBA00022927"/>
    </source>
</evidence>
<dbReference type="GO" id="GO:0006886">
    <property type="term" value="P:intracellular protein transport"/>
    <property type="evidence" value="ECO:0007669"/>
    <property type="project" value="InterPro"/>
</dbReference>
<evidence type="ECO:0000256" key="8">
    <source>
        <dbReference type="ARBA" id="ARBA00023136"/>
    </source>
</evidence>
<dbReference type="EMBL" id="OIVN01003141">
    <property type="protein sequence ID" value="SPD09090.1"/>
    <property type="molecule type" value="Genomic_DNA"/>
</dbReference>
<evidence type="ECO:0000256" key="6">
    <source>
        <dbReference type="ARBA" id="ARBA00022967"/>
    </source>
</evidence>
<dbReference type="Gene3D" id="3.90.1440.10">
    <property type="entry name" value="SecA, preprotein cross-linking domain"/>
    <property type="match status" value="1"/>
</dbReference>
<gene>
    <name evidence="13" type="ORF">FSB_LOCUS36972</name>
</gene>
<keyword evidence="8" id="KW-0472">Membrane</keyword>
<dbReference type="Gene3D" id="3.40.50.300">
    <property type="entry name" value="P-loop containing nucleotide triphosphate hydrolases"/>
    <property type="match status" value="1"/>
</dbReference>
<dbReference type="InterPro" id="IPR000185">
    <property type="entry name" value="SecA"/>
</dbReference>
<feature type="compositionally biased region" description="Basic and acidic residues" evidence="10">
    <location>
        <begin position="349"/>
        <end position="361"/>
    </location>
</feature>
<keyword evidence="2" id="KW-0813">Transport</keyword>
<feature type="domain" description="DCD" evidence="12">
    <location>
        <begin position="532"/>
        <end position="659"/>
    </location>
</feature>
<dbReference type="SMART" id="SM00767">
    <property type="entry name" value="DCD"/>
    <property type="match status" value="1"/>
</dbReference>
<dbReference type="SUPFAM" id="SSF52540">
    <property type="entry name" value="P-loop containing nucleoside triphosphate hydrolases"/>
    <property type="match status" value="1"/>
</dbReference>
<evidence type="ECO:0000256" key="1">
    <source>
        <dbReference type="ARBA" id="ARBA00012047"/>
    </source>
</evidence>
<evidence type="ECO:0000256" key="10">
    <source>
        <dbReference type="SAM" id="MobiDB-lite"/>
    </source>
</evidence>
<evidence type="ECO:0000256" key="2">
    <source>
        <dbReference type="ARBA" id="ARBA00022448"/>
    </source>
</evidence>
<evidence type="ECO:0000256" key="7">
    <source>
        <dbReference type="ARBA" id="ARBA00023010"/>
    </source>
</evidence>
<reference evidence="13" key="1">
    <citation type="submission" date="2018-02" db="EMBL/GenBank/DDBJ databases">
        <authorList>
            <person name="Cohen D.B."/>
            <person name="Kent A.D."/>
        </authorList>
    </citation>
    <scope>NUCLEOTIDE SEQUENCE</scope>
</reference>
<dbReference type="Pfam" id="PF07002">
    <property type="entry name" value="Copine"/>
    <property type="match status" value="1"/>
</dbReference>
<dbReference type="PANTHER" id="PTHR46444">
    <property type="entry name" value="DCD (DEVELOPMENT AND CELL DEATH) DOMAIN PROTEIN-RELATED"/>
    <property type="match status" value="1"/>
</dbReference>
<feature type="compositionally biased region" description="Basic residues" evidence="10">
    <location>
        <begin position="392"/>
        <end position="406"/>
    </location>
</feature>